<dbReference type="GO" id="GO:0035735">
    <property type="term" value="P:intraciliary transport involved in cilium assembly"/>
    <property type="evidence" value="ECO:0007669"/>
    <property type="project" value="TreeGrafter"/>
</dbReference>
<feature type="compositionally biased region" description="Basic residues" evidence="9">
    <location>
        <begin position="475"/>
        <end position="484"/>
    </location>
</feature>
<feature type="region of interest" description="Disordered" evidence="9">
    <location>
        <begin position="425"/>
        <end position="490"/>
    </location>
</feature>
<dbReference type="InterPro" id="IPR021622">
    <property type="entry name" value="Afadin/alpha-actinin-bd"/>
</dbReference>
<dbReference type="PANTHER" id="PTHR46507:SF4">
    <property type="entry name" value="SSX FAMILY MEMBER 2 INTERACTING PROTEIN"/>
    <property type="match status" value="1"/>
</dbReference>
<reference evidence="10" key="1">
    <citation type="submission" date="2022-07" db="EMBL/GenBank/DDBJ databases">
        <title>Genome Sequence of Agrocybe chaxingu.</title>
        <authorList>
            <person name="Buettner E."/>
        </authorList>
    </citation>
    <scope>NUCLEOTIDE SEQUENCE</scope>
    <source>
        <strain evidence="10">MP-N11</strain>
    </source>
</reference>
<dbReference type="Proteomes" id="UP001148786">
    <property type="component" value="Unassembled WGS sequence"/>
</dbReference>
<dbReference type="Pfam" id="PF11559">
    <property type="entry name" value="ADIP"/>
    <property type="match status" value="1"/>
</dbReference>
<keyword evidence="7" id="KW-0175">Coiled coil</keyword>
<name>A0A9W8K006_9AGAR</name>
<comment type="subcellular location">
    <subcellularLocation>
        <location evidence="1">Cell junction</location>
    </subcellularLocation>
    <subcellularLocation>
        <location evidence="2">Cytoplasm</location>
        <location evidence="2">Cytoskeleton</location>
        <location evidence="2">Microtubule organizing center</location>
        <location evidence="2">Centrosome</location>
    </subcellularLocation>
</comment>
<feature type="region of interest" description="Disordered" evidence="9">
    <location>
        <begin position="533"/>
        <end position="586"/>
    </location>
</feature>
<evidence type="ECO:0000313" key="11">
    <source>
        <dbReference type="Proteomes" id="UP001148786"/>
    </source>
</evidence>
<protein>
    <submittedName>
        <fullName evidence="10">Uncharacterized protein</fullName>
    </submittedName>
</protein>
<evidence type="ECO:0000256" key="2">
    <source>
        <dbReference type="ARBA" id="ARBA00004300"/>
    </source>
</evidence>
<feature type="region of interest" description="Disordered" evidence="9">
    <location>
        <begin position="639"/>
        <end position="830"/>
    </location>
</feature>
<dbReference type="GO" id="GO:0036064">
    <property type="term" value="C:ciliary basal body"/>
    <property type="evidence" value="ECO:0007669"/>
    <property type="project" value="TreeGrafter"/>
</dbReference>
<evidence type="ECO:0000256" key="4">
    <source>
        <dbReference type="ARBA" id="ARBA00022490"/>
    </source>
</evidence>
<dbReference type="PANTHER" id="PTHR46507">
    <property type="entry name" value="AFADIN- AND ALPHA-ACTININ-BINDING PROTEIN"/>
    <property type="match status" value="1"/>
</dbReference>
<evidence type="ECO:0000256" key="7">
    <source>
        <dbReference type="ARBA" id="ARBA00023054"/>
    </source>
</evidence>
<evidence type="ECO:0000256" key="6">
    <source>
        <dbReference type="ARBA" id="ARBA00022949"/>
    </source>
</evidence>
<dbReference type="GO" id="GO:0007155">
    <property type="term" value="P:cell adhesion"/>
    <property type="evidence" value="ECO:0007669"/>
    <property type="project" value="UniProtKB-KW"/>
</dbReference>
<feature type="compositionally biased region" description="Pro residues" evidence="9">
    <location>
        <begin position="545"/>
        <end position="555"/>
    </location>
</feature>
<evidence type="ECO:0000256" key="5">
    <source>
        <dbReference type="ARBA" id="ARBA00022889"/>
    </source>
</evidence>
<keyword evidence="11" id="KW-1185">Reference proteome</keyword>
<accession>A0A9W8K006</accession>
<organism evidence="10 11">
    <name type="scientific">Agrocybe chaxingu</name>
    <dbReference type="NCBI Taxonomy" id="84603"/>
    <lineage>
        <taxon>Eukaryota</taxon>
        <taxon>Fungi</taxon>
        <taxon>Dikarya</taxon>
        <taxon>Basidiomycota</taxon>
        <taxon>Agaricomycotina</taxon>
        <taxon>Agaricomycetes</taxon>
        <taxon>Agaricomycetidae</taxon>
        <taxon>Agaricales</taxon>
        <taxon>Agaricineae</taxon>
        <taxon>Strophariaceae</taxon>
        <taxon>Agrocybe</taxon>
    </lineage>
</organism>
<comment type="caution">
    <text evidence="10">The sequence shown here is derived from an EMBL/GenBank/DDBJ whole genome shotgun (WGS) entry which is preliminary data.</text>
</comment>
<feature type="compositionally biased region" description="Basic residues" evidence="9">
    <location>
        <begin position="447"/>
        <end position="465"/>
    </location>
</feature>
<comment type="similarity">
    <text evidence="3">Belongs to the ADIP family.</text>
</comment>
<dbReference type="OrthoDB" id="312015at2759"/>
<dbReference type="AlphaFoldDB" id="A0A9W8K006"/>
<evidence type="ECO:0000313" key="10">
    <source>
        <dbReference type="EMBL" id="KAJ3506379.1"/>
    </source>
</evidence>
<keyword evidence="8" id="KW-0206">Cytoskeleton</keyword>
<feature type="region of interest" description="Disordered" evidence="9">
    <location>
        <begin position="287"/>
        <end position="306"/>
    </location>
</feature>
<sequence length="830" mass="89660">MTTTPKKLVHWEVDSPSFSNLNSPFFNATHESSIVSTSSLEFINAQLVAHGFVPSPGISLDGIPNEESARVVKCLLALLSQRVEDMSRTEDLATKVRTISYDLERMRSMQRAGAEKAANAEREMNLYKSKMTAALKSLQSSDSAHRQTTAELQRTRTLMQGLRVTHQAELKKKEKDIEKITEKWQKVADSQAKLATMQSGIRCANAAVVEGTEVLGRGPGFLDIALEQAEQARSHLSDENLFLRDQILEEPSQITMTEMFPIAPPTAASDKVDSMTTALREALTTVSEPKPPALPPTTVEKPPSVPNGEIECLQGVIAKLKDELARSQKQSMAHMVETQAMFDKFAEDHRIATGEIGEMSVELLSAPLRDEERERLIVLRRELDAERLKFTEAAVKFGKEKASLEAERLRFLDEKRSWEVEKMLSDLPPTPMPISPRKHSTNAFRMSPKKSPHKSPHQSPRKSPAKRVNVGKAGTGRRAHRVSRRSSAGSPLKVVLSYETELIPPPLPAPAFPPMKSLGPGLSSLLPTSFVLPPPSPRASLPTKPALPPPMPGSPPETMSTDTPDTSPPSIPAQQTVIPSTPPAARRSFPVAKPFAARMTHAYSPAKPSPLSRILMLADSPVTPPNGFLSNISLSPSCGPLEAVAEEPEDGGLGPMPQQEQRQMSLAEELGVPESPPDTPLQEKKVETNVAAPVPRRRAFFPEAQMKKPLTAAKKGKEKAEPATRARTSAVGEKENNQSLKPAKAPSGPSGKVSPVFPLSNATGATKKVSPAGANKPAPKPVLKPPPALSTTGGGSRAKVPPKPSMNGGGPRRVLINSVDAPPIGKGWKG</sequence>
<gene>
    <name evidence="10" type="ORF">NLJ89_g6903</name>
</gene>
<keyword evidence="6" id="KW-0965">Cell junction</keyword>
<keyword evidence="5" id="KW-0130">Cell adhesion</keyword>
<evidence type="ECO:0000256" key="3">
    <source>
        <dbReference type="ARBA" id="ARBA00009291"/>
    </source>
</evidence>
<keyword evidence="4" id="KW-0963">Cytoplasm</keyword>
<evidence type="ECO:0000256" key="1">
    <source>
        <dbReference type="ARBA" id="ARBA00004282"/>
    </source>
</evidence>
<evidence type="ECO:0000256" key="9">
    <source>
        <dbReference type="SAM" id="MobiDB-lite"/>
    </source>
</evidence>
<evidence type="ECO:0000256" key="8">
    <source>
        <dbReference type="ARBA" id="ARBA00023212"/>
    </source>
</evidence>
<feature type="compositionally biased region" description="Low complexity" evidence="9">
    <location>
        <begin position="556"/>
        <end position="565"/>
    </location>
</feature>
<dbReference type="InterPro" id="IPR052300">
    <property type="entry name" value="Adhesion_Centrosome_assoc"/>
</dbReference>
<dbReference type="EMBL" id="JANKHO010000774">
    <property type="protein sequence ID" value="KAJ3506379.1"/>
    <property type="molecule type" value="Genomic_DNA"/>
</dbReference>
<proteinExistence type="inferred from homology"/>
<feature type="compositionally biased region" description="Pro residues" evidence="9">
    <location>
        <begin position="778"/>
        <end position="788"/>
    </location>
</feature>